<dbReference type="NCBIfam" id="TIGR00011">
    <property type="entry name" value="YbaK_EbsC"/>
    <property type="match status" value="1"/>
</dbReference>
<comment type="caution">
    <text evidence="6">The sequence shown here is derived from an EMBL/GenBank/DDBJ whole genome shotgun (WGS) entry which is preliminary data.</text>
</comment>
<dbReference type="Proteomes" id="UP000753256">
    <property type="component" value="Unassembled WGS sequence"/>
</dbReference>
<evidence type="ECO:0000259" key="5">
    <source>
        <dbReference type="Pfam" id="PF04073"/>
    </source>
</evidence>
<gene>
    <name evidence="6" type="primary">ybaK</name>
    <name evidence="6" type="ORF">K8V70_09405</name>
</gene>
<evidence type="ECO:0000313" key="7">
    <source>
        <dbReference type="Proteomes" id="UP000753256"/>
    </source>
</evidence>
<sequence>MGKREKLQKTNAMRELERAGIAFEVRTYEVDENDLSGVHVAEQLGEDAGQGFKTLVTVSPQGGHVVCCIPVAEELDLKRAAAVAGEKSLSMMHVRDLVPVTGYMRGGCSPVGMKKRFPTIIDETCLLWDSIFISGGKRGIQLVVAPEELVAFTGATVAPITREA</sequence>
<keyword evidence="3 4" id="KW-0456">Lyase</keyword>
<dbReference type="OrthoDB" id="9809296at2"/>
<dbReference type="InterPro" id="IPR004369">
    <property type="entry name" value="Prolyl-tRNA_editing_YbaK/EbsC"/>
</dbReference>
<dbReference type="GO" id="GO:0006412">
    <property type="term" value="P:translation"/>
    <property type="evidence" value="ECO:0007669"/>
    <property type="project" value="UniProtKB-KW"/>
</dbReference>
<dbReference type="EMBL" id="DYUZ01000034">
    <property type="protein sequence ID" value="HJG38051.1"/>
    <property type="molecule type" value="Genomic_DNA"/>
</dbReference>
<evidence type="ECO:0000313" key="6">
    <source>
        <dbReference type="EMBL" id="HJG38051.1"/>
    </source>
</evidence>
<proteinExistence type="inferred from homology"/>
<dbReference type="CDD" id="cd00002">
    <property type="entry name" value="YbaK_deacylase"/>
    <property type="match status" value="1"/>
</dbReference>
<dbReference type="PANTHER" id="PTHR30411">
    <property type="entry name" value="CYTOPLASMIC PROTEIN"/>
    <property type="match status" value="1"/>
</dbReference>
<dbReference type="InterPro" id="IPR007214">
    <property type="entry name" value="YbaK/aa-tRNA-synth-assoc-dom"/>
</dbReference>
<dbReference type="PANTHER" id="PTHR30411:SF0">
    <property type="entry name" value="CYS-TRNA(PRO)_CYS-TRNA(CYS) DEACYLASE YBAK"/>
    <property type="match status" value="1"/>
</dbReference>
<dbReference type="SUPFAM" id="SSF55826">
    <property type="entry name" value="YbaK/ProRS associated domain"/>
    <property type="match status" value="1"/>
</dbReference>
<organism evidence="6 7">
    <name type="scientific">Enorma phocaeensis</name>
    <dbReference type="NCBI Taxonomy" id="1871019"/>
    <lineage>
        <taxon>Bacteria</taxon>
        <taxon>Bacillati</taxon>
        <taxon>Actinomycetota</taxon>
        <taxon>Coriobacteriia</taxon>
        <taxon>Coriobacteriales</taxon>
        <taxon>Coriobacteriaceae</taxon>
        <taxon>Enorma</taxon>
    </lineage>
</organism>
<reference evidence="6" key="1">
    <citation type="journal article" date="2021" name="PeerJ">
        <title>Extensive microbial diversity within the chicken gut microbiome revealed by metagenomics and culture.</title>
        <authorList>
            <person name="Gilroy R."/>
            <person name="Ravi A."/>
            <person name="Getino M."/>
            <person name="Pursley I."/>
            <person name="Horton D.L."/>
            <person name="Alikhan N.F."/>
            <person name="Baker D."/>
            <person name="Gharbi K."/>
            <person name="Hall N."/>
            <person name="Watson M."/>
            <person name="Adriaenssens E.M."/>
            <person name="Foster-Nyarko E."/>
            <person name="Jarju S."/>
            <person name="Secka A."/>
            <person name="Antonio M."/>
            <person name="Oren A."/>
            <person name="Chaudhuri R.R."/>
            <person name="La Ragione R."/>
            <person name="Hildebrand F."/>
            <person name="Pallen M.J."/>
        </authorList>
    </citation>
    <scope>NUCLEOTIDE SEQUENCE</scope>
    <source>
        <strain evidence="6">ChiHjej13B12-9602</strain>
    </source>
</reference>
<dbReference type="AlphaFoldDB" id="A0A921IWZ8"/>
<reference evidence="6" key="2">
    <citation type="submission" date="2021-09" db="EMBL/GenBank/DDBJ databases">
        <authorList>
            <person name="Gilroy R."/>
        </authorList>
    </citation>
    <scope>NUCLEOTIDE SEQUENCE</scope>
    <source>
        <strain evidence="6">ChiHjej13B12-9602</strain>
    </source>
</reference>
<dbReference type="GO" id="GO:0016829">
    <property type="term" value="F:lyase activity"/>
    <property type="evidence" value="ECO:0007669"/>
    <property type="project" value="UniProtKB-KW"/>
</dbReference>
<dbReference type="Pfam" id="PF04073">
    <property type="entry name" value="tRNA_edit"/>
    <property type="match status" value="1"/>
</dbReference>
<evidence type="ECO:0000256" key="4">
    <source>
        <dbReference type="PIRNR" id="PIRNR006181"/>
    </source>
</evidence>
<evidence type="ECO:0000256" key="3">
    <source>
        <dbReference type="ARBA" id="ARBA00023239"/>
    </source>
</evidence>
<comment type="similarity">
    <text evidence="1 4">Belongs to the prolyl-tRNA editing family. YbaK/EbsC subfamily.</text>
</comment>
<dbReference type="InterPro" id="IPR036754">
    <property type="entry name" value="YbaK/aa-tRNA-synt-asso_dom_sf"/>
</dbReference>
<dbReference type="Gene3D" id="3.90.960.10">
    <property type="entry name" value="YbaK/aminoacyl-tRNA synthetase-associated domain"/>
    <property type="match status" value="1"/>
</dbReference>
<dbReference type="RefSeq" id="WP_102371797.1">
    <property type="nucleotide sequence ID" value="NZ_CALUIL010000020.1"/>
</dbReference>
<dbReference type="EC" id="4.2.-.-" evidence="4"/>
<name>A0A921IWZ8_9ACTN</name>
<accession>A0A921IWZ8</accession>
<dbReference type="PIRSF" id="PIRSF006181">
    <property type="entry name" value="EbsC_YbaK"/>
    <property type="match status" value="1"/>
</dbReference>
<dbReference type="GO" id="GO:0002161">
    <property type="term" value="F:aminoacyl-tRNA deacylase activity"/>
    <property type="evidence" value="ECO:0007669"/>
    <property type="project" value="InterPro"/>
</dbReference>
<protein>
    <recommendedName>
        <fullName evidence="4">Cys-tRNA(Pro)/Cys-tRNA(Cys) deacylase</fullName>
        <ecNumber evidence="4">4.2.-.-</ecNumber>
    </recommendedName>
</protein>
<evidence type="ECO:0000256" key="1">
    <source>
        <dbReference type="ARBA" id="ARBA00009798"/>
    </source>
</evidence>
<keyword evidence="2 4" id="KW-0648">Protein biosynthesis</keyword>
<feature type="domain" description="YbaK/aminoacyl-tRNA synthetase-associated" evidence="5">
    <location>
        <begin position="40"/>
        <end position="151"/>
    </location>
</feature>
<evidence type="ECO:0000256" key="2">
    <source>
        <dbReference type="ARBA" id="ARBA00022917"/>
    </source>
</evidence>